<dbReference type="PROSITE" id="PS51257">
    <property type="entry name" value="PROKAR_LIPOPROTEIN"/>
    <property type="match status" value="1"/>
</dbReference>
<proteinExistence type="predicted"/>
<protein>
    <recommendedName>
        <fullName evidence="4">Lipoprotein</fullName>
    </recommendedName>
</protein>
<keyword evidence="3" id="KW-1185">Reference proteome</keyword>
<gene>
    <name evidence="2" type="ORF">NRP21_05790</name>
</gene>
<name>A0ABT1X0C6_9PROT</name>
<comment type="caution">
    <text evidence="2">The sequence shown here is derived from an EMBL/GenBank/DDBJ whole genome shotgun (WGS) entry which is preliminary data.</text>
</comment>
<reference evidence="2 3" key="1">
    <citation type="submission" date="2022-06" db="EMBL/GenBank/DDBJ databases">
        <title>Roseomonas CN29.</title>
        <authorList>
            <person name="Cheng Y."/>
            <person name="He X."/>
        </authorList>
    </citation>
    <scope>NUCLEOTIDE SEQUENCE [LARGE SCALE GENOMIC DNA]</scope>
    <source>
        <strain evidence="2 3">CN29</strain>
    </source>
</reference>
<accession>A0ABT1X0C6</accession>
<feature type="region of interest" description="Disordered" evidence="1">
    <location>
        <begin position="186"/>
        <end position="233"/>
    </location>
</feature>
<dbReference type="Proteomes" id="UP001524642">
    <property type="component" value="Unassembled WGS sequence"/>
</dbReference>
<evidence type="ECO:0000256" key="1">
    <source>
        <dbReference type="SAM" id="MobiDB-lite"/>
    </source>
</evidence>
<dbReference type="RefSeq" id="WP_257715227.1">
    <property type="nucleotide sequence ID" value="NZ_JANJOU010000003.1"/>
</dbReference>
<evidence type="ECO:0000313" key="3">
    <source>
        <dbReference type="Proteomes" id="UP001524642"/>
    </source>
</evidence>
<feature type="region of interest" description="Disordered" evidence="1">
    <location>
        <begin position="64"/>
        <end position="86"/>
    </location>
</feature>
<evidence type="ECO:0000313" key="2">
    <source>
        <dbReference type="EMBL" id="MCR0981555.1"/>
    </source>
</evidence>
<feature type="compositionally biased region" description="Pro residues" evidence="1">
    <location>
        <begin position="200"/>
        <end position="215"/>
    </location>
</feature>
<evidence type="ECO:0008006" key="4">
    <source>
        <dbReference type="Google" id="ProtNLM"/>
    </source>
</evidence>
<dbReference type="EMBL" id="JANJOU010000003">
    <property type="protein sequence ID" value="MCR0981555.1"/>
    <property type="molecule type" value="Genomic_DNA"/>
</dbReference>
<organism evidence="2 3">
    <name type="scientific">Roseomonas populi</name>
    <dbReference type="NCBI Taxonomy" id="3121582"/>
    <lineage>
        <taxon>Bacteria</taxon>
        <taxon>Pseudomonadati</taxon>
        <taxon>Pseudomonadota</taxon>
        <taxon>Alphaproteobacteria</taxon>
        <taxon>Acetobacterales</taxon>
        <taxon>Roseomonadaceae</taxon>
        <taxon>Roseomonas</taxon>
    </lineage>
</organism>
<sequence length="233" mass="24653">MLRRAAPLLVALLLAACGGRTPPGLSAEEAFSRLPEEIAGFRKQRPDKGAGRTTIARYASPTHAAASIHALDPTPRPGARDGEDGPEVGQAVEVFARAAAVDAASRRENATLRHFGARVAETGPAARCLDVQVRGELPRRQIGCATMLERRVFMVMMMAPEAADTRRGARDPLLAVTLRLIGALSGMPPEPEPAAVEPEAPAPVVAPPPPAPRPPAPRRPRPRPAPSGPMWRA</sequence>